<dbReference type="PANTHER" id="PTHR33067:SF9">
    <property type="entry name" value="RNA-DIRECTED DNA POLYMERASE"/>
    <property type="match status" value="1"/>
</dbReference>
<keyword evidence="2" id="KW-1185">Reference proteome</keyword>
<proteinExistence type="predicted"/>
<name>A0ABQ5FRY2_9ASTR</name>
<dbReference type="Gene3D" id="2.40.70.10">
    <property type="entry name" value="Acid Proteases"/>
    <property type="match status" value="1"/>
</dbReference>
<sequence length="287" mass="32552">MAEMFGLLKELTTSRTLEKVLVREEARHHITKHVNAISLVKMKKEESVENNEVVDKNVIGISELDMVEPIELVDKMEGMGDGTDDESAESMKEELTKWETKAEVSVEMPRSQPIGYYLKHEITEKLIEGLVDNHRLSLAVLHYSPLGIAEDVLIKIAGYVYPVDFVILNIGEDESKLFILGTPFLTTVKTEIRFDRGTITLKSGKNKINLFKISASPCKIENKLEDDIEPITSTNIVGRQILEWEERIKLHQDKEMELNQWRSKVFNDKLSIPVKEGSEVSDEGGVT</sequence>
<evidence type="ECO:0000313" key="2">
    <source>
        <dbReference type="Proteomes" id="UP001151760"/>
    </source>
</evidence>
<dbReference type="Proteomes" id="UP001151760">
    <property type="component" value="Unassembled WGS sequence"/>
</dbReference>
<reference evidence="1" key="2">
    <citation type="submission" date="2022-01" db="EMBL/GenBank/DDBJ databases">
        <authorList>
            <person name="Yamashiro T."/>
            <person name="Shiraishi A."/>
            <person name="Satake H."/>
            <person name="Nakayama K."/>
        </authorList>
    </citation>
    <scope>NUCLEOTIDE SEQUENCE</scope>
</reference>
<comment type="caution">
    <text evidence="1">The sequence shown here is derived from an EMBL/GenBank/DDBJ whole genome shotgun (WGS) entry which is preliminary data.</text>
</comment>
<evidence type="ECO:0000313" key="1">
    <source>
        <dbReference type="EMBL" id="GJT65633.1"/>
    </source>
</evidence>
<gene>
    <name evidence="1" type="ORF">Tco_1017113</name>
</gene>
<dbReference type="PANTHER" id="PTHR33067">
    <property type="entry name" value="RNA-DIRECTED DNA POLYMERASE-RELATED"/>
    <property type="match status" value="1"/>
</dbReference>
<organism evidence="1 2">
    <name type="scientific">Tanacetum coccineum</name>
    <dbReference type="NCBI Taxonomy" id="301880"/>
    <lineage>
        <taxon>Eukaryota</taxon>
        <taxon>Viridiplantae</taxon>
        <taxon>Streptophyta</taxon>
        <taxon>Embryophyta</taxon>
        <taxon>Tracheophyta</taxon>
        <taxon>Spermatophyta</taxon>
        <taxon>Magnoliopsida</taxon>
        <taxon>eudicotyledons</taxon>
        <taxon>Gunneridae</taxon>
        <taxon>Pentapetalae</taxon>
        <taxon>asterids</taxon>
        <taxon>campanulids</taxon>
        <taxon>Asterales</taxon>
        <taxon>Asteraceae</taxon>
        <taxon>Asteroideae</taxon>
        <taxon>Anthemideae</taxon>
        <taxon>Anthemidinae</taxon>
        <taxon>Tanacetum</taxon>
    </lineage>
</organism>
<accession>A0ABQ5FRY2</accession>
<reference evidence="1" key="1">
    <citation type="journal article" date="2022" name="Int. J. Mol. Sci.">
        <title>Draft Genome of Tanacetum Coccineum: Genomic Comparison of Closely Related Tanacetum-Family Plants.</title>
        <authorList>
            <person name="Yamashiro T."/>
            <person name="Shiraishi A."/>
            <person name="Nakayama K."/>
            <person name="Satake H."/>
        </authorList>
    </citation>
    <scope>NUCLEOTIDE SEQUENCE</scope>
</reference>
<dbReference type="InterPro" id="IPR021109">
    <property type="entry name" value="Peptidase_aspartic_dom_sf"/>
</dbReference>
<dbReference type="EMBL" id="BQNB010017647">
    <property type="protein sequence ID" value="GJT65633.1"/>
    <property type="molecule type" value="Genomic_DNA"/>
</dbReference>
<protein>
    <submittedName>
        <fullName evidence="1">Zinc finger, CCHC-type containing protein</fullName>
    </submittedName>
</protein>